<reference evidence="1" key="2">
    <citation type="submission" date="2021-04" db="EMBL/GenBank/DDBJ databases">
        <authorList>
            <person name="Gilroy R."/>
        </authorList>
    </citation>
    <scope>NUCLEOTIDE SEQUENCE</scope>
    <source>
        <strain evidence="1">CHK173-259</strain>
    </source>
</reference>
<dbReference type="EMBL" id="DXGJ01000020">
    <property type="protein sequence ID" value="HIW71427.1"/>
    <property type="molecule type" value="Genomic_DNA"/>
</dbReference>
<protein>
    <submittedName>
        <fullName evidence="1">Uncharacterized protein</fullName>
    </submittedName>
</protein>
<proteinExistence type="predicted"/>
<accession>A0A9D1U4I3</accession>
<reference evidence="1" key="1">
    <citation type="journal article" date="2021" name="PeerJ">
        <title>Extensive microbial diversity within the chicken gut microbiome revealed by metagenomics and culture.</title>
        <authorList>
            <person name="Gilroy R."/>
            <person name="Ravi A."/>
            <person name="Getino M."/>
            <person name="Pursley I."/>
            <person name="Horton D.L."/>
            <person name="Alikhan N.F."/>
            <person name="Baker D."/>
            <person name="Gharbi K."/>
            <person name="Hall N."/>
            <person name="Watson M."/>
            <person name="Adriaenssens E.M."/>
            <person name="Foster-Nyarko E."/>
            <person name="Jarju S."/>
            <person name="Secka A."/>
            <person name="Antonio M."/>
            <person name="Oren A."/>
            <person name="Chaudhuri R.R."/>
            <person name="La Ragione R."/>
            <person name="Hildebrand F."/>
            <person name="Pallen M.J."/>
        </authorList>
    </citation>
    <scope>NUCLEOTIDE SEQUENCE</scope>
    <source>
        <strain evidence="1">CHK173-259</strain>
    </source>
</reference>
<evidence type="ECO:0000313" key="2">
    <source>
        <dbReference type="Proteomes" id="UP000886822"/>
    </source>
</evidence>
<dbReference type="AlphaFoldDB" id="A0A9D1U4I3"/>
<dbReference type="Proteomes" id="UP000886822">
    <property type="component" value="Unassembled WGS sequence"/>
</dbReference>
<comment type="caution">
    <text evidence="1">The sequence shown here is derived from an EMBL/GenBank/DDBJ whole genome shotgun (WGS) entry which is preliminary data.</text>
</comment>
<gene>
    <name evidence="1" type="ORF">H9875_02245</name>
</gene>
<evidence type="ECO:0000313" key="1">
    <source>
        <dbReference type="EMBL" id="HIW71427.1"/>
    </source>
</evidence>
<sequence>METKLVAWLILIAITLGIVMAMPMTAQAKTVPITVAGLYAALKRSCP</sequence>
<organism evidence="1 2">
    <name type="scientific">Candidatus Levilactobacillus faecigallinarum</name>
    <dbReference type="NCBI Taxonomy" id="2838638"/>
    <lineage>
        <taxon>Bacteria</taxon>
        <taxon>Bacillati</taxon>
        <taxon>Bacillota</taxon>
        <taxon>Bacilli</taxon>
        <taxon>Lactobacillales</taxon>
        <taxon>Lactobacillaceae</taxon>
        <taxon>Levilactobacillus</taxon>
    </lineage>
</organism>
<name>A0A9D1U4I3_9LACO</name>